<evidence type="ECO:0000256" key="3">
    <source>
        <dbReference type="SAM" id="SignalP"/>
    </source>
</evidence>
<keyword evidence="2" id="KW-1133">Transmembrane helix</keyword>
<reference evidence="5" key="1">
    <citation type="submission" date="2023-12" db="EMBL/GenBank/DDBJ databases">
        <title>Novel species in genus Nocardioides.</title>
        <authorList>
            <person name="Zhou H."/>
        </authorList>
    </citation>
    <scope>NUCLEOTIDE SEQUENCE [LARGE SCALE GENOMIC DNA]</scope>
    <source>
        <strain evidence="5">HM61</strain>
    </source>
</reference>
<dbReference type="RefSeq" id="WP_322937362.1">
    <property type="nucleotide sequence ID" value="NZ_CP141059.1"/>
</dbReference>
<evidence type="ECO:0000313" key="5">
    <source>
        <dbReference type="Proteomes" id="UP001327225"/>
    </source>
</evidence>
<keyword evidence="2" id="KW-0472">Membrane</keyword>
<keyword evidence="2" id="KW-0812">Transmembrane</keyword>
<organism evidence="4 5">
    <name type="scientific">Nocardioides bizhenqiangii</name>
    <dbReference type="NCBI Taxonomy" id="3095076"/>
    <lineage>
        <taxon>Bacteria</taxon>
        <taxon>Bacillati</taxon>
        <taxon>Actinomycetota</taxon>
        <taxon>Actinomycetes</taxon>
        <taxon>Propionibacteriales</taxon>
        <taxon>Nocardioidaceae</taxon>
        <taxon>Nocardioides</taxon>
    </lineage>
</organism>
<keyword evidence="3" id="KW-0732">Signal</keyword>
<feature type="chain" id="PRO_5046449087" description="Sortase" evidence="3">
    <location>
        <begin position="25"/>
        <end position="246"/>
    </location>
</feature>
<evidence type="ECO:0000313" key="4">
    <source>
        <dbReference type="EMBL" id="WQQ26399.1"/>
    </source>
</evidence>
<gene>
    <name evidence="4" type="ORF">SHK19_20890</name>
</gene>
<keyword evidence="5" id="KW-1185">Reference proteome</keyword>
<evidence type="ECO:0000256" key="2">
    <source>
        <dbReference type="SAM" id="Phobius"/>
    </source>
</evidence>
<protein>
    <recommendedName>
        <fullName evidence="6">Sortase</fullName>
    </recommendedName>
</protein>
<dbReference type="PROSITE" id="PS51257">
    <property type="entry name" value="PROKAR_LIPOPROTEIN"/>
    <property type="match status" value="1"/>
</dbReference>
<feature type="region of interest" description="Disordered" evidence="1">
    <location>
        <begin position="188"/>
        <end position="217"/>
    </location>
</feature>
<feature type="signal peptide" evidence="3">
    <location>
        <begin position="1"/>
        <end position="24"/>
    </location>
</feature>
<evidence type="ECO:0008006" key="6">
    <source>
        <dbReference type="Google" id="ProtNLM"/>
    </source>
</evidence>
<feature type="region of interest" description="Disordered" evidence="1">
    <location>
        <begin position="65"/>
        <end position="108"/>
    </location>
</feature>
<sequence>MIAALRTTLATVLVVLGCWFAPTATTTATATAASTPAECDPLDLDNPTAVREHADAVTDVFAGKVSDVEPRTSVGGGEGKANQGDEPSDGSSDGPTGAPDTPDRRITRWQHTVVVDIPFRSELQPGNRVLVVTEPSGEPGGLGRLDVKATYVFFVSGEQGMNHLIAERCGGTTKVGALSAEQRDRLAEALDEQTTEETAPDYSLSPPDDGARSNPSLGRLAAPGAALALIGVLGLLLLARINSRRA</sequence>
<name>A0ABZ0ZRJ1_9ACTN</name>
<evidence type="ECO:0000256" key="1">
    <source>
        <dbReference type="SAM" id="MobiDB-lite"/>
    </source>
</evidence>
<dbReference type="EMBL" id="CP141059">
    <property type="protein sequence ID" value="WQQ26399.1"/>
    <property type="molecule type" value="Genomic_DNA"/>
</dbReference>
<feature type="transmembrane region" description="Helical" evidence="2">
    <location>
        <begin position="220"/>
        <end position="239"/>
    </location>
</feature>
<dbReference type="Proteomes" id="UP001327225">
    <property type="component" value="Chromosome"/>
</dbReference>
<accession>A0ABZ0ZRJ1</accession>
<proteinExistence type="predicted"/>
<feature type="compositionally biased region" description="Acidic residues" evidence="1">
    <location>
        <begin position="189"/>
        <end position="199"/>
    </location>
</feature>